<sequence>MTAMKMFGEKADYCQTIHALRILSEAMWHRYWDVFEVWAADRETEHWQSQVENVLKLLLEKDTAATQKKEMKKLPEPAPEVPDAMMGGVPLFGRRADGTHNGVSPDILLDQTYKMPRREVVWMALRSTLLPG</sequence>
<proteinExistence type="predicted"/>
<keyword evidence="2" id="KW-1185">Reference proteome</keyword>
<evidence type="ECO:0000313" key="1">
    <source>
        <dbReference type="EMBL" id="KAJ3597778.1"/>
    </source>
</evidence>
<comment type="caution">
    <text evidence="1">The sequence shown here is derived from an EMBL/GenBank/DDBJ whole genome shotgun (WGS) entry which is preliminary data.</text>
</comment>
<evidence type="ECO:0000313" key="2">
    <source>
        <dbReference type="Proteomes" id="UP001148018"/>
    </source>
</evidence>
<dbReference type="Proteomes" id="UP001148018">
    <property type="component" value="Unassembled WGS sequence"/>
</dbReference>
<organism evidence="1 2">
    <name type="scientific">Muraenolepis orangiensis</name>
    <name type="common">Patagonian moray cod</name>
    <dbReference type="NCBI Taxonomy" id="630683"/>
    <lineage>
        <taxon>Eukaryota</taxon>
        <taxon>Metazoa</taxon>
        <taxon>Chordata</taxon>
        <taxon>Craniata</taxon>
        <taxon>Vertebrata</taxon>
        <taxon>Euteleostomi</taxon>
        <taxon>Actinopterygii</taxon>
        <taxon>Neopterygii</taxon>
        <taxon>Teleostei</taxon>
        <taxon>Neoteleostei</taxon>
        <taxon>Acanthomorphata</taxon>
        <taxon>Zeiogadaria</taxon>
        <taxon>Gadariae</taxon>
        <taxon>Gadiformes</taxon>
        <taxon>Muraenolepidoidei</taxon>
        <taxon>Muraenolepididae</taxon>
        <taxon>Muraenolepis</taxon>
    </lineage>
</organism>
<gene>
    <name evidence="1" type="ORF">NHX12_001295</name>
</gene>
<dbReference type="EMBL" id="JANIIK010000109">
    <property type="protein sequence ID" value="KAJ3597778.1"/>
    <property type="molecule type" value="Genomic_DNA"/>
</dbReference>
<reference evidence="1" key="1">
    <citation type="submission" date="2022-07" db="EMBL/GenBank/DDBJ databases">
        <title>Chromosome-level genome of Muraenolepis orangiensis.</title>
        <authorList>
            <person name="Kim J."/>
        </authorList>
    </citation>
    <scope>NUCLEOTIDE SEQUENCE</scope>
    <source>
        <strain evidence="1">KU_S4_2022</strain>
        <tissue evidence="1">Muscle</tissue>
    </source>
</reference>
<dbReference type="OrthoDB" id="8910452at2759"/>
<protein>
    <submittedName>
        <fullName evidence="1">Uncharacterized protein</fullName>
    </submittedName>
</protein>
<accession>A0A9Q0IH46</accession>
<name>A0A9Q0IH46_9TELE</name>
<dbReference type="AlphaFoldDB" id="A0A9Q0IH46"/>